<reference evidence="1 2" key="1">
    <citation type="submission" date="2018-05" db="EMBL/GenBank/DDBJ databases">
        <title>The Hungate 1000. A catalogue of reference genomes from the rumen microbiome.</title>
        <authorList>
            <person name="Kelly W."/>
        </authorList>
    </citation>
    <scope>NUCLEOTIDE SEQUENCE [LARGE SCALE GENOMIC DNA]</scope>
    <source>
        <strain evidence="1 2">SAb67</strain>
    </source>
</reference>
<dbReference type="EMBL" id="QGDI01000007">
    <property type="protein sequence ID" value="PWJ12182.1"/>
    <property type="molecule type" value="Genomic_DNA"/>
</dbReference>
<evidence type="ECO:0000313" key="2">
    <source>
        <dbReference type="Proteomes" id="UP000245720"/>
    </source>
</evidence>
<dbReference type="Gene3D" id="3.40.50.1820">
    <property type="entry name" value="alpha/beta hydrolase"/>
    <property type="match status" value="1"/>
</dbReference>
<gene>
    <name evidence="1" type="ORF">IE37_01872</name>
</gene>
<organism evidence="1 2">
    <name type="scientific">Ruminococcus flavefaciens</name>
    <dbReference type="NCBI Taxonomy" id="1265"/>
    <lineage>
        <taxon>Bacteria</taxon>
        <taxon>Bacillati</taxon>
        <taxon>Bacillota</taxon>
        <taxon>Clostridia</taxon>
        <taxon>Eubacteriales</taxon>
        <taxon>Oscillospiraceae</taxon>
        <taxon>Ruminococcus</taxon>
    </lineage>
</organism>
<accession>A0A315XXH8</accession>
<comment type="caution">
    <text evidence="1">The sequence shown here is derived from an EMBL/GenBank/DDBJ whole genome shotgun (WGS) entry which is preliminary data.</text>
</comment>
<dbReference type="RefSeq" id="WP_109726640.1">
    <property type="nucleotide sequence ID" value="NZ_QGDI01000007.1"/>
</dbReference>
<dbReference type="OrthoDB" id="1643507at2"/>
<dbReference type="SUPFAM" id="SSF53474">
    <property type="entry name" value="alpha/beta-Hydrolases"/>
    <property type="match status" value="1"/>
</dbReference>
<proteinExistence type="predicted"/>
<name>A0A315XXH8_RUMFL</name>
<dbReference type="Proteomes" id="UP000245720">
    <property type="component" value="Unassembled WGS sequence"/>
</dbReference>
<dbReference type="AlphaFoldDB" id="A0A315XXH8"/>
<protein>
    <submittedName>
        <fullName evidence="1">Pimeloyl-ACP methyl ester carboxylesterase</fullName>
    </submittedName>
</protein>
<dbReference type="InterPro" id="IPR029058">
    <property type="entry name" value="AB_hydrolase_fold"/>
</dbReference>
<evidence type="ECO:0000313" key="1">
    <source>
        <dbReference type="EMBL" id="PWJ12182.1"/>
    </source>
</evidence>
<sequence length="247" mass="28190">MYIHKHGNNTDPTVIILHPMGITGEKMYEAVGQKLGDYCVIAPDMGDHGSEKRDFRSARAEAAALHDYLLKSGRMKIKLLYGASLGAAVALKMLDYTDLEIENVYLDGAPVARLGLVMRNIFPPVLVWQKNMIAKNREKGISDFVKRYGRDIAEHMADTFLQFNKTSIRNIGNACVVGNTPLLTEDMQKRIWFDWGDKELYTKTSKPLAEKLYPHAHIIVREGYEHCEYMMKENYDYVRSLQKIIEG</sequence>